<dbReference type="AlphaFoldDB" id="A0A1Z4EIS4"/>
<dbReference type="RefSeq" id="WP_096440323.1">
    <property type="nucleotide sequence ID" value="NZ_AP018164.1"/>
</dbReference>
<proteinExistence type="predicted"/>
<reference evidence="2" key="1">
    <citation type="submission" date="2017-06" db="EMBL/GenBank/DDBJ databases">
        <title>Complete Genome Sequence of Mycobacterium shigaense.</title>
        <authorList>
            <person name="Fukano H."/>
            <person name="Yoshida M."/>
            <person name="Kazumi Y."/>
            <person name="Ogura Y."/>
            <person name="Mitarai S."/>
            <person name="Hayashi T."/>
            <person name="Hoshino Y."/>
        </authorList>
    </citation>
    <scope>NUCLEOTIDE SEQUENCE [LARGE SCALE GENOMIC DNA]</scope>
    <source>
        <strain evidence="2">UN-152</strain>
    </source>
</reference>
<organism evidence="1 2">
    <name type="scientific">Mycobacterium shigaense</name>
    <dbReference type="NCBI Taxonomy" id="722731"/>
    <lineage>
        <taxon>Bacteria</taxon>
        <taxon>Bacillati</taxon>
        <taxon>Actinomycetota</taxon>
        <taxon>Actinomycetes</taxon>
        <taxon>Mycobacteriales</taxon>
        <taxon>Mycobacteriaceae</taxon>
        <taxon>Mycobacterium</taxon>
        <taxon>Mycobacterium simiae complex</taxon>
    </lineage>
</organism>
<keyword evidence="2" id="KW-1185">Reference proteome</keyword>
<dbReference type="KEGG" id="mshg:MSG_02731"/>
<name>A0A1Z4EIS4_9MYCO</name>
<accession>A0A1Z4EIS4</accession>
<gene>
    <name evidence="1" type="ORF">MSG_02731</name>
</gene>
<evidence type="ECO:0000313" key="2">
    <source>
        <dbReference type="Proteomes" id="UP000217736"/>
    </source>
</evidence>
<protein>
    <submittedName>
        <fullName evidence="1">Uncharacterized protein</fullName>
    </submittedName>
</protein>
<dbReference type="OrthoDB" id="4735250at2"/>
<dbReference type="EMBL" id="AP018164">
    <property type="protein sequence ID" value="BAX92875.1"/>
    <property type="molecule type" value="Genomic_DNA"/>
</dbReference>
<evidence type="ECO:0000313" key="1">
    <source>
        <dbReference type="EMBL" id="BAX92875.1"/>
    </source>
</evidence>
<dbReference type="Proteomes" id="UP000217736">
    <property type="component" value="Chromosome"/>
</dbReference>
<sequence length="84" mass="9460">MNIVPSSIQEQINRVDRQRCLYVGISTGLVAVWSFFRLIWMLYIGMTFGWYFGAMAFQIVLWGVIGTAAAIASVGFLTRYNKGS</sequence>